<feature type="region of interest" description="Disordered" evidence="1">
    <location>
        <begin position="276"/>
        <end position="323"/>
    </location>
</feature>
<feature type="compositionally biased region" description="Basic residues" evidence="1">
    <location>
        <begin position="63"/>
        <end position="75"/>
    </location>
</feature>
<reference evidence="2 3" key="1">
    <citation type="journal article" date="2013" name="Science">
        <title>Pandoraviruses: amoeba viruses with genomes up to 2.5 Mb reaching that of parasitic eukaryotes.</title>
        <authorList>
            <person name="Philippe N."/>
            <person name="Legendre M."/>
            <person name="Doutre G."/>
            <person name="Coute Y."/>
            <person name="Poirot O."/>
            <person name="Lescot M."/>
            <person name="Arslan D."/>
            <person name="Seltzer V."/>
            <person name="Bertaux L."/>
            <person name="Bruley C."/>
            <person name="Garin J."/>
            <person name="Claverie J.M."/>
            <person name="Abergel C."/>
        </authorList>
    </citation>
    <scope>NUCLEOTIDE SEQUENCE [LARGE SCALE GENOMIC DNA]</scope>
</reference>
<accession>A0A291ATF1</accession>
<feature type="compositionally biased region" description="Low complexity" evidence="1">
    <location>
        <begin position="487"/>
        <end position="496"/>
    </location>
</feature>
<evidence type="ECO:0000313" key="3">
    <source>
        <dbReference type="Proteomes" id="UP000204584"/>
    </source>
</evidence>
<protein>
    <submittedName>
        <fullName evidence="2">Uncharacterized protein</fullName>
    </submittedName>
</protein>
<dbReference type="KEGG" id="vg:34568149"/>
<keyword evidence="3" id="KW-1185">Reference proteome</keyword>
<gene>
    <name evidence="2" type="ORF">psal_cds_247</name>
</gene>
<proteinExistence type="predicted"/>
<feature type="region of interest" description="Disordered" evidence="1">
    <location>
        <begin position="1"/>
        <end position="118"/>
    </location>
</feature>
<feature type="compositionally biased region" description="Basic and acidic residues" evidence="1">
    <location>
        <begin position="297"/>
        <end position="323"/>
    </location>
</feature>
<sequence length="523" mass="57229">MRLDKETDGTKECWHHRTARGDENTFGTRAHTQYSREREREREKSSRRPLAPKDTGFRDKGNHAHCRATEKKRKTTAQPVVGAARTHKEHPFRPRSEMDDDMRAHTKQDDTDGTMAPTTTTTIETCKRSSVSMGHDSVVSANWLLDAASAWLAANKGARCPLRVAMASLSNAVRDRLAATSDLRGVALEAARAAALELARSTPEILCTLVMCDLCVSWSRSLLASVRPRAGPTLDFATLTACFAEASVAQKKADDPSPLYMVHAGAGGGAEIRYDTDEAKEQRQKDAQNNNNDDGDQGDRGGDTHKEAEGDDGTRERGRVDASEDDRQRRIYCFANEATYAAYRYFLRHAWEGLAGVPDDWGRPLASDVRGWLDSAMRMRDLALTLPQHRLCLPGGIPAAQSPNRALRQGPPNSRQRSTATDERGQGTHQHSRQQRSGATAGAWATPHETRLGDANHCPWTRRPRPSASALPSLSTQKVGRGGDGSGAAIDGSAVVPKSPRLADEDAERTCAWALGAGPMRRR</sequence>
<evidence type="ECO:0000313" key="2">
    <source>
        <dbReference type="EMBL" id="ATE82143.1"/>
    </source>
</evidence>
<feature type="compositionally biased region" description="Basic and acidic residues" evidence="1">
    <location>
        <begin position="276"/>
        <end position="286"/>
    </location>
</feature>
<dbReference type="RefSeq" id="YP_009429982.1">
    <property type="nucleotide sequence ID" value="NC_022098.1"/>
</dbReference>
<feature type="compositionally biased region" description="Basic and acidic residues" evidence="1">
    <location>
        <begin position="1"/>
        <end position="23"/>
    </location>
</feature>
<dbReference type="GeneID" id="34568149"/>
<feature type="compositionally biased region" description="Low complexity" evidence="1">
    <location>
        <begin position="466"/>
        <end position="475"/>
    </location>
</feature>
<organism evidence="2 3">
    <name type="scientific">Pandoravirus salinus</name>
    <dbReference type="NCBI Taxonomy" id="1349410"/>
    <lineage>
        <taxon>Viruses</taxon>
        <taxon>Pandoravirus</taxon>
    </lineage>
</organism>
<name>A0A291ATF1_9VIRU</name>
<evidence type="ECO:0000256" key="1">
    <source>
        <dbReference type="SAM" id="MobiDB-lite"/>
    </source>
</evidence>
<feature type="compositionally biased region" description="Basic and acidic residues" evidence="1">
    <location>
        <begin position="89"/>
        <end position="110"/>
    </location>
</feature>
<dbReference type="Proteomes" id="UP000204584">
    <property type="component" value="Segment"/>
</dbReference>
<feature type="compositionally biased region" description="Basic and acidic residues" evidence="1">
    <location>
        <begin position="34"/>
        <end position="46"/>
    </location>
</feature>
<feature type="region of interest" description="Disordered" evidence="1">
    <location>
        <begin position="395"/>
        <end position="505"/>
    </location>
</feature>
<dbReference type="EMBL" id="KC977571">
    <property type="protein sequence ID" value="ATE82143.1"/>
    <property type="molecule type" value="Genomic_DNA"/>
</dbReference>